<protein>
    <submittedName>
        <fullName evidence="1">Uncharacterized protein</fullName>
    </submittedName>
</protein>
<sequence length="499" mass="54400">MENTDIKIVSIPPPIDGIDYISPPDQMSPSTARDLLNYYAFDWGIRPTQKHALYAVFAEPIGSMHGVAAGGGITPFILVMTTTKIWRVVPSVPLTTNITAALVITSGNWNFNEFNKYVFLFNGVDDPIRYEIGTATASLSAFTTGGSPVPSLKQGWNYKQKIYAFQLNTTIIWYTSTFSAVTGPMLSYDVGDLLHTFGAIVFGTSWSYNQGFSNDELMVLVSENGEVLIFSGLDPASADWTLIGRAVIPRPIGSKCFTRLGQDVLIGTSRGVISLKDVFAGRNEDATYFSVSRKVNPLALLNCEVALNRNLPFLYFQNNASDDYSIYVLNYERGAWTRINDSYTVSNHPVALTWLGGGDTITGSNALFLALNDGSNSLLSIADATTDTTNVVSKWITPFFSFSSIYRKTIKLVRTIVRNINSTTSSTITLSIATQAMGEDAQDFQTTAITATDTRYYSVDVAPTGLIDNSISLVFSKTGAGEVNEINGCDILYEEGGIL</sequence>
<accession>A0A6J5S3A0</accession>
<organism evidence="1">
    <name type="scientific">uncultured Caudovirales phage</name>
    <dbReference type="NCBI Taxonomy" id="2100421"/>
    <lineage>
        <taxon>Viruses</taxon>
        <taxon>Duplodnaviria</taxon>
        <taxon>Heunggongvirae</taxon>
        <taxon>Uroviricota</taxon>
        <taxon>Caudoviricetes</taxon>
        <taxon>Peduoviridae</taxon>
        <taxon>Maltschvirus</taxon>
        <taxon>Maltschvirus maltsch</taxon>
    </lineage>
</organism>
<proteinExistence type="predicted"/>
<gene>
    <name evidence="1" type="ORF">UFOVP1365_24</name>
</gene>
<evidence type="ECO:0000313" key="1">
    <source>
        <dbReference type="EMBL" id="CAB4203032.1"/>
    </source>
</evidence>
<dbReference type="EMBL" id="LR797316">
    <property type="protein sequence ID" value="CAB4203032.1"/>
    <property type="molecule type" value="Genomic_DNA"/>
</dbReference>
<name>A0A6J5S3A0_9CAUD</name>
<reference evidence="1" key="1">
    <citation type="submission" date="2020-05" db="EMBL/GenBank/DDBJ databases">
        <authorList>
            <person name="Chiriac C."/>
            <person name="Salcher M."/>
            <person name="Ghai R."/>
            <person name="Kavagutti S V."/>
        </authorList>
    </citation>
    <scope>NUCLEOTIDE SEQUENCE</scope>
</reference>